<evidence type="ECO:0000256" key="11">
    <source>
        <dbReference type="ARBA" id="ARBA00049051"/>
    </source>
</evidence>
<dbReference type="GO" id="GO:0051539">
    <property type="term" value="F:4 iron, 4 sulfur cluster binding"/>
    <property type="evidence" value="ECO:0007669"/>
    <property type="project" value="UniProtKB-KW"/>
</dbReference>
<evidence type="ECO:0000313" key="15">
    <source>
        <dbReference type="Proteomes" id="UP000239462"/>
    </source>
</evidence>
<dbReference type="KEGG" id="mmad:MMJJ_13710"/>
<keyword evidence="8" id="KW-0411">Iron-sulfur</keyword>
<evidence type="ECO:0000259" key="12">
    <source>
        <dbReference type="Pfam" id="PF03313"/>
    </source>
</evidence>
<dbReference type="Proteomes" id="UP000590564">
    <property type="component" value="Unassembled WGS sequence"/>
</dbReference>
<evidence type="ECO:0000256" key="5">
    <source>
        <dbReference type="ARBA" id="ARBA00015549"/>
    </source>
</evidence>
<reference evidence="13" key="2">
    <citation type="submission" date="2018-02" db="EMBL/GenBank/DDBJ databases">
        <title>Complete genome sequence of the Methanococcus maripaludis type strain JJ (DSM 2067), a model for selenoprotein synthesis in Archaea.</title>
        <authorList>
            <person name="Poehlein A."/>
            <person name="Heym D."/>
            <person name="Quitzke V."/>
            <person name="Fersch J."/>
            <person name="Daniel R."/>
            <person name="Rother M."/>
        </authorList>
    </citation>
    <scope>NUCLEOTIDE SEQUENCE [LARGE SCALE GENOMIC DNA]</scope>
    <source>
        <strain evidence="13">DSM 2067</strain>
    </source>
</reference>
<dbReference type="PANTHER" id="PTHR30501:SF2">
    <property type="entry name" value="UPF0597 PROTEIN YHAM"/>
    <property type="match status" value="1"/>
</dbReference>
<dbReference type="Proteomes" id="UP000239462">
    <property type="component" value="Chromosome"/>
</dbReference>
<dbReference type="Pfam" id="PF03313">
    <property type="entry name" value="SDH_alpha"/>
    <property type="match status" value="1"/>
</dbReference>
<organism evidence="13 15">
    <name type="scientific">Methanococcus maripaludis</name>
    <name type="common">Methanococcus deltae</name>
    <dbReference type="NCBI Taxonomy" id="39152"/>
    <lineage>
        <taxon>Archaea</taxon>
        <taxon>Methanobacteriati</taxon>
        <taxon>Methanobacteriota</taxon>
        <taxon>Methanomada group</taxon>
        <taxon>Methanococci</taxon>
        <taxon>Methanococcales</taxon>
        <taxon>Methanococcaceae</taxon>
        <taxon>Methanococcus</taxon>
    </lineage>
</organism>
<comment type="catalytic activity">
    <reaction evidence="11">
        <text>L-cysteine + H2O = hydrogen sulfide + pyruvate + NH4(+) + H(+)</text>
        <dbReference type="Rhea" id="RHEA:24931"/>
        <dbReference type="ChEBI" id="CHEBI:15361"/>
        <dbReference type="ChEBI" id="CHEBI:15377"/>
        <dbReference type="ChEBI" id="CHEBI:15378"/>
        <dbReference type="ChEBI" id="CHEBI:28938"/>
        <dbReference type="ChEBI" id="CHEBI:29919"/>
        <dbReference type="ChEBI" id="CHEBI:35235"/>
        <dbReference type="EC" id="4.4.1.28"/>
    </reaction>
</comment>
<keyword evidence="7" id="KW-0408">Iron</keyword>
<keyword evidence="6" id="KW-0004">4Fe-4S</keyword>
<keyword evidence="6" id="KW-0479">Metal-binding</keyword>
<gene>
    <name evidence="14" type="ORF">HNP96_000758</name>
    <name evidence="13" type="ORF">MMJJ_13710</name>
</gene>
<dbReference type="PANTHER" id="PTHR30501">
    <property type="entry name" value="UPF0597 PROTEIN YHAM"/>
    <property type="match status" value="1"/>
</dbReference>
<evidence type="ECO:0000256" key="1">
    <source>
        <dbReference type="ARBA" id="ARBA00001966"/>
    </source>
</evidence>
<proteinExistence type="inferred from homology"/>
<evidence type="ECO:0000256" key="9">
    <source>
        <dbReference type="ARBA" id="ARBA00023239"/>
    </source>
</evidence>
<evidence type="ECO:0000313" key="16">
    <source>
        <dbReference type="Proteomes" id="UP000590564"/>
    </source>
</evidence>
<evidence type="ECO:0000256" key="8">
    <source>
        <dbReference type="ARBA" id="ARBA00023014"/>
    </source>
</evidence>
<evidence type="ECO:0000256" key="3">
    <source>
        <dbReference type="ARBA" id="ARBA00011233"/>
    </source>
</evidence>
<comment type="similarity">
    <text evidence="2">Belongs to the L-cysteine desulfidase family.</text>
</comment>
<dbReference type="GO" id="GO:0019450">
    <property type="term" value="P:L-cysteine catabolic process to pyruvate"/>
    <property type="evidence" value="ECO:0007669"/>
    <property type="project" value="TreeGrafter"/>
</dbReference>
<evidence type="ECO:0000256" key="4">
    <source>
        <dbReference type="ARBA" id="ARBA00012235"/>
    </source>
</evidence>
<reference evidence="15" key="1">
    <citation type="journal article" date="2018" name="Genome Announc.">
        <title>Complete Genome Sequence of the Methanococcus maripaludis Type Strain JJ (DSM 2067), a Model for Selenoprotein Synthesis in Archaea.</title>
        <authorList>
            <person name="Poehlein A."/>
            <person name="Heym D."/>
            <person name="Quitzke V."/>
            <person name="Fersch J."/>
            <person name="Daniel R."/>
            <person name="Rother M."/>
        </authorList>
    </citation>
    <scope>NUCLEOTIDE SEQUENCE [LARGE SCALE GENOMIC DNA]</scope>
    <source>
        <strain evidence="15">DSM 2067</strain>
    </source>
</reference>
<dbReference type="RefSeq" id="WP_104838203.1">
    <property type="nucleotide sequence ID" value="NZ_CP026606.1"/>
</dbReference>
<evidence type="ECO:0000256" key="2">
    <source>
        <dbReference type="ARBA" id="ARBA00010713"/>
    </source>
</evidence>
<feature type="domain" description="Serine dehydratase-like alpha subunit" evidence="12">
    <location>
        <begin position="203"/>
        <end position="379"/>
    </location>
</feature>
<evidence type="ECO:0000256" key="10">
    <source>
        <dbReference type="ARBA" id="ARBA00032124"/>
    </source>
</evidence>
<evidence type="ECO:0000313" key="14">
    <source>
        <dbReference type="EMBL" id="MBB6496737.1"/>
    </source>
</evidence>
<accession>A0A2L1CBR0</accession>
<dbReference type="GO" id="GO:0080146">
    <property type="term" value="F:L-cysteine desulfhydrase activity"/>
    <property type="evidence" value="ECO:0007669"/>
    <property type="project" value="TreeGrafter"/>
</dbReference>
<name>A0A2L1CBR0_METMI</name>
<keyword evidence="9" id="KW-0456">Lyase</keyword>
<dbReference type="InterPro" id="IPR005130">
    <property type="entry name" value="Ser_deHydtase-like_asu"/>
</dbReference>
<dbReference type="EMBL" id="JACHED010000001">
    <property type="protein sequence ID" value="MBB6496737.1"/>
    <property type="molecule type" value="Genomic_DNA"/>
</dbReference>
<reference evidence="14 16" key="3">
    <citation type="submission" date="2020-08" db="EMBL/GenBank/DDBJ databases">
        <title>Genomic Encyclopedia of Type Strains, Phase IV (KMG-V): Genome sequencing to study the core and pangenomes of soil and plant-associated prokaryotes.</title>
        <authorList>
            <person name="Whitman W."/>
        </authorList>
    </citation>
    <scope>NUCLEOTIDE SEQUENCE [LARGE SCALE GENOMIC DNA]</scope>
    <source>
        <strain evidence="14 16">D1</strain>
    </source>
</reference>
<evidence type="ECO:0000256" key="6">
    <source>
        <dbReference type="ARBA" id="ARBA00022485"/>
    </source>
</evidence>
<dbReference type="GeneID" id="36102457"/>
<dbReference type="AlphaFoldDB" id="A0A2L1CBR0"/>
<dbReference type="EC" id="4.4.1.28" evidence="4"/>
<sequence length="397" mass="43492">MDDFKRILITKILKNEVTEALGCTEVGLIGYAVSLCNISDPFSIDKIELTLNNGSFKNVYAVGVPNTKKYGILPAVVGGLLGNYKNKLLVFNGINYSQKLEDFIKERLKISVTNGPLYCAVKLKDNSGNTFESLIKDNHLNVLIPKINNEPMNSEITGSEKEKYKNLELLDFLDYLDEIPEEIIQLIEKTIYTNNNLIKGDFLNYGNDCLSNMVNKTTSACNTRMIGENMPAMSVAKSGNMGIMATLPIIAYDCSNEQNQEKLIKSILLSVLVTIYATYKSSYLSSMCGCVSKGGMGAVIGLCYYKNGKNLKKLDSAARTFTANLPGIICDGGKVGCALKLASGCFAAHSSLFLDISYENGIVGKDFKECIENISEISKVMGDLDSDIVKIMSKKES</sequence>
<dbReference type="InterPro" id="IPR021144">
    <property type="entry name" value="UPF0597"/>
</dbReference>
<evidence type="ECO:0000313" key="13">
    <source>
        <dbReference type="EMBL" id="AVB76749.1"/>
    </source>
</evidence>
<evidence type="ECO:0000256" key="7">
    <source>
        <dbReference type="ARBA" id="ARBA00023004"/>
    </source>
</evidence>
<comment type="subunit">
    <text evidence="3">Homotrimer.</text>
</comment>
<protein>
    <recommendedName>
        <fullName evidence="5">L-cysteine desulfidase</fullName>
        <ecNumber evidence="4">4.4.1.28</ecNumber>
    </recommendedName>
    <alternativeName>
        <fullName evidence="10">L-cysteine desulfhydrase</fullName>
    </alternativeName>
</protein>
<dbReference type="PIRSF" id="PIRSF006054">
    <property type="entry name" value="UCP006054"/>
    <property type="match status" value="1"/>
</dbReference>
<comment type="cofactor">
    <cofactor evidence="1">
        <name>[4Fe-4S] cluster</name>
        <dbReference type="ChEBI" id="CHEBI:49883"/>
    </cofactor>
</comment>
<dbReference type="EMBL" id="CP026606">
    <property type="protein sequence ID" value="AVB76749.1"/>
    <property type="molecule type" value="Genomic_DNA"/>
</dbReference>